<dbReference type="Proteomes" id="UP001198701">
    <property type="component" value="Unassembled WGS sequence"/>
</dbReference>
<accession>A0ABS8IUU3</accession>
<dbReference type="PANTHER" id="PTHR30348">
    <property type="entry name" value="UNCHARACTERIZED PROTEIN YECE"/>
    <property type="match status" value="1"/>
</dbReference>
<protein>
    <submittedName>
        <fullName evidence="1">DUF72 domain-containing protein</fullName>
    </submittedName>
</protein>
<dbReference type="RefSeq" id="WP_229433278.1">
    <property type="nucleotide sequence ID" value="NZ_JAJHPV010000014.1"/>
</dbReference>
<dbReference type="EMBL" id="JAJHPV010000014">
    <property type="protein sequence ID" value="MCC6072392.1"/>
    <property type="molecule type" value="Genomic_DNA"/>
</dbReference>
<evidence type="ECO:0000313" key="1">
    <source>
        <dbReference type="EMBL" id="MCC6072392.1"/>
    </source>
</evidence>
<keyword evidence="2" id="KW-1185">Reference proteome</keyword>
<dbReference type="SUPFAM" id="SSF117396">
    <property type="entry name" value="TM1631-like"/>
    <property type="match status" value="1"/>
</dbReference>
<dbReference type="PANTHER" id="PTHR30348:SF14">
    <property type="entry name" value="BLR8050 PROTEIN"/>
    <property type="match status" value="1"/>
</dbReference>
<organism evidence="1 2">
    <name type="scientific">Massilia agrisoli</name>
    <dbReference type="NCBI Taxonomy" id="2892444"/>
    <lineage>
        <taxon>Bacteria</taxon>
        <taxon>Pseudomonadati</taxon>
        <taxon>Pseudomonadota</taxon>
        <taxon>Betaproteobacteria</taxon>
        <taxon>Burkholderiales</taxon>
        <taxon>Oxalobacteraceae</taxon>
        <taxon>Telluria group</taxon>
        <taxon>Massilia</taxon>
    </lineage>
</organism>
<reference evidence="1 2" key="1">
    <citation type="submission" date="2021-11" db="EMBL/GenBank/DDBJ databases">
        <authorList>
            <person name="Huq M.A."/>
        </authorList>
    </citation>
    <scope>NUCLEOTIDE SEQUENCE [LARGE SCALE GENOMIC DNA]</scope>
    <source>
        <strain evidence="1 2">MAHUQ-52</strain>
    </source>
</reference>
<evidence type="ECO:0000313" key="2">
    <source>
        <dbReference type="Proteomes" id="UP001198701"/>
    </source>
</evidence>
<proteinExistence type="predicted"/>
<dbReference type="Gene3D" id="3.20.20.410">
    <property type="entry name" value="Protein of unknown function UPF0759"/>
    <property type="match status" value="1"/>
</dbReference>
<dbReference type="InterPro" id="IPR036520">
    <property type="entry name" value="UPF0759_sf"/>
</dbReference>
<name>A0ABS8IUU3_9BURK</name>
<comment type="caution">
    <text evidence="1">The sequence shown here is derived from an EMBL/GenBank/DDBJ whole genome shotgun (WGS) entry which is preliminary data.</text>
</comment>
<sequence length="248" mass="27133">MTQNRTGICRIGCAGWTIPREVAAAFSGEGSHLERYAQVFGGVEINSSFYRPHRPQTYARWAESVPDGFRFSVKLPRTISHDAKLRDISAPLAQFASEVSALGGKLGCLLLQLPPKSEFDADVAEDFFERAADTFSCMIACEARHPSWFSREATALLTARSVTRVIADPAKGQPGPHEPTTADIYVRLHGSPRIYYSSYADDYLEDLGKDMAVHAKAGRDVWCIFDNTASGASVPNALALREAFGVTI</sequence>
<dbReference type="Pfam" id="PF01904">
    <property type="entry name" value="DUF72"/>
    <property type="match status" value="1"/>
</dbReference>
<gene>
    <name evidence="1" type="ORF">LMJ30_15705</name>
</gene>
<dbReference type="InterPro" id="IPR002763">
    <property type="entry name" value="DUF72"/>
</dbReference>